<feature type="domain" description="Helicase-associated" evidence="2">
    <location>
        <begin position="440"/>
        <end position="514"/>
    </location>
</feature>
<dbReference type="Proteomes" id="UP000693970">
    <property type="component" value="Unassembled WGS sequence"/>
</dbReference>
<feature type="domain" description="Helicase-associated" evidence="2">
    <location>
        <begin position="367"/>
        <end position="432"/>
    </location>
</feature>
<dbReference type="OrthoDB" id="48082at2759"/>
<evidence type="ECO:0000313" key="3">
    <source>
        <dbReference type="EMBL" id="KAG7366822.1"/>
    </source>
</evidence>
<reference evidence="3" key="1">
    <citation type="journal article" date="2021" name="Sci. Rep.">
        <title>Diploid genomic architecture of Nitzschia inconspicua, an elite biomass production diatom.</title>
        <authorList>
            <person name="Oliver A."/>
            <person name="Podell S."/>
            <person name="Pinowska A."/>
            <person name="Traller J.C."/>
            <person name="Smith S.R."/>
            <person name="McClure R."/>
            <person name="Beliaev A."/>
            <person name="Bohutskyi P."/>
            <person name="Hill E.A."/>
            <person name="Rabines A."/>
            <person name="Zheng H."/>
            <person name="Allen L.Z."/>
            <person name="Kuo A."/>
            <person name="Grigoriev I.V."/>
            <person name="Allen A.E."/>
            <person name="Hazlebeck D."/>
            <person name="Allen E.E."/>
        </authorList>
    </citation>
    <scope>NUCLEOTIDE SEQUENCE</scope>
    <source>
        <strain evidence="3">Hildebrandi</strain>
    </source>
</reference>
<feature type="compositionally biased region" description="Polar residues" evidence="1">
    <location>
        <begin position="140"/>
        <end position="149"/>
    </location>
</feature>
<dbReference type="PANTHER" id="PTHR33418:SF1">
    <property type="entry name" value="HELICASE-ASSOCIATED DOMAIN-CONTAINING PROTEIN"/>
    <property type="match status" value="1"/>
</dbReference>
<keyword evidence="3" id="KW-0378">Hydrolase</keyword>
<feature type="region of interest" description="Disordered" evidence="1">
    <location>
        <begin position="278"/>
        <end position="334"/>
    </location>
</feature>
<feature type="region of interest" description="Disordered" evidence="1">
    <location>
        <begin position="228"/>
        <end position="256"/>
    </location>
</feature>
<feature type="region of interest" description="Disordered" evidence="1">
    <location>
        <begin position="138"/>
        <end position="175"/>
    </location>
</feature>
<keyword evidence="3" id="KW-0347">Helicase</keyword>
<evidence type="ECO:0000256" key="1">
    <source>
        <dbReference type="SAM" id="MobiDB-lite"/>
    </source>
</evidence>
<dbReference type="EMBL" id="JAGRRH010000007">
    <property type="protein sequence ID" value="KAG7366822.1"/>
    <property type="molecule type" value="Genomic_DNA"/>
</dbReference>
<dbReference type="GO" id="GO:0004386">
    <property type="term" value="F:helicase activity"/>
    <property type="evidence" value="ECO:0007669"/>
    <property type="project" value="UniProtKB-KW"/>
</dbReference>
<protein>
    <submittedName>
        <fullName evidence="3">Helicase domain protein</fullName>
    </submittedName>
</protein>
<keyword evidence="4" id="KW-1185">Reference proteome</keyword>
<name>A0A9K3Q0H0_9STRA</name>
<feature type="region of interest" description="Disordered" evidence="1">
    <location>
        <begin position="521"/>
        <end position="576"/>
    </location>
</feature>
<dbReference type="Pfam" id="PF03457">
    <property type="entry name" value="HA"/>
    <property type="match status" value="2"/>
</dbReference>
<gene>
    <name evidence="3" type="ORF">IV203_029492</name>
</gene>
<feature type="region of interest" description="Disordered" evidence="1">
    <location>
        <begin position="1"/>
        <end position="55"/>
    </location>
</feature>
<accession>A0A9K3Q0H0</accession>
<dbReference type="InterPro" id="IPR005114">
    <property type="entry name" value="Helicase_assoc"/>
</dbReference>
<keyword evidence="3" id="KW-0067">ATP-binding</keyword>
<evidence type="ECO:0000313" key="4">
    <source>
        <dbReference type="Proteomes" id="UP000693970"/>
    </source>
</evidence>
<proteinExistence type="predicted"/>
<evidence type="ECO:0000259" key="2">
    <source>
        <dbReference type="Pfam" id="PF03457"/>
    </source>
</evidence>
<dbReference type="PANTHER" id="PTHR33418">
    <property type="entry name" value="HELICASE-ASSOCIATED"/>
    <property type="match status" value="1"/>
</dbReference>
<reference evidence="3" key="2">
    <citation type="submission" date="2021-04" db="EMBL/GenBank/DDBJ databases">
        <authorList>
            <person name="Podell S."/>
        </authorList>
    </citation>
    <scope>NUCLEOTIDE SEQUENCE</scope>
    <source>
        <strain evidence="3">Hildebrandi</strain>
    </source>
</reference>
<keyword evidence="3" id="KW-0547">Nucleotide-binding</keyword>
<dbReference type="AlphaFoldDB" id="A0A9K3Q0H0"/>
<sequence length="576" mass="65353">MAPSRSHVLNPMSSGKTPSGKSQAEEDTEAEGMQFEANPLYQHGKGPSGDTASQNRRSTHLEDFNLFDPFQHGESMNYHENLGNTRRLDPSMFQHQYQHARQQRDNTFDSSYYPGEPGMHPSGMLSLDQFPPYDFDQHHSSGISRSQSFDLGLFPEHGGHTQSTDSPMPYPTHPDVNDVSVRPANIFDRAHMYPLNTQHSHPIHHMHEELAGGDPMRFQGETTQGHARRVFPTQDRNPNPPPSHTRTRQNPEIPPCDVATLPESNSFYSQSEIEIQALGHPLSRRTRRDTNVPPAASLPHRGSAQGVKDAPKKGPATRSKIPRRAVRSSQRSPMDACLPAQIDVPTSPTAEELENARTPRKREALITWYRRLAELVQFKLANGHTNVPQQYDTNHSLGIWVNKQRMEKKAMDAGEKSSMTPEKVRLLEKAGFIWAKRKGQAAWEEKFRELQHFQAQNGHCDVPTKNKKNRALGRWVSTQRSNYKKYKKGVGTLRPKTDEEEMERRIRCLEGIGFKWSLLPGSYSNEEEEEEEEEETDSNKEDDGSAVNQSQSIRRSQRNKGKGDGVDYLNPSFDEI</sequence>
<feature type="compositionally biased region" description="Polar residues" evidence="1">
    <location>
        <begin position="11"/>
        <end position="22"/>
    </location>
</feature>
<comment type="caution">
    <text evidence="3">The sequence shown here is derived from an EMBL/GenBank/DDBJ whole genome shotgun (WGS) entry which is preliminary data.</text>
</comment>
<feature type="compositionally biased region" description="Acidic residues" evidence="1">
    <location>
        <begin position="525"/>
        <end position="536"/>
    </location>
</feature>
<organism evidence="3 4">
    <name type="scientific">Nitzschia inconspicua</name>
    <dbReference type="NCBI Taxonomy" id="303405"/>
    <lineage>
        <taxon>Eukaryota</taxon>
        <taxon>Sar</taxon>
        <taxon>Stramenopiles</taxon>
        <taxon>Ochrophyta</taxon>
        <taxon>Bacillariophyta</taxon>
        <taxon>Bacillariophyceae</taxon>
        <taxon>Bacillariophycidae</taxon>
        <taxon>Bacillariales</taxon>
        <taxon>Bacillariaceae</taxon>
        <taxon>Nitzschia</taxon>
    </lineage>
</organism>